<dbReference type="AlphaFoldDB" id="A0A5E7ZS65"/>
<evidence type="ECO:0000313" key="1">
    <source>
        <dbReference type="EMBL" id="VVT21993.1"/>
    </source>
</evidence>
<name>A0A5E7ZS65_9SPHN</name>
<reference evidence="1 2" key="1">
    <citation type="submission" date="2019-09" db="EMBL/GenBank/DDBJ databases">
        <authorList>
            <person name="Dittami M. S."/>
        </authorList>
    </citation>
    <scope>NUCLEOTIDE SEQUENCE [LARGE SCALE GENOMIC DNA]</scope>
    <source>
        <strain evidence="1">SPHINGO391</strain>
    </source>
</reference>
<proteinExistence type="predicted"/>
<protein>
    <submittedName>
        <fullName evidence="1">Uncharacterized protein</fullName>
    </submittedName>
</protein>
<dbReference type="EMBL" id="CABVLI010000042">
    <property type="protein sequence ID" value="VVT21993.1"/>
    <property type="molecule type" value="Genomic_DNA"/>
</dbReference>
<dbReference type="Proteomes" id="UP000326857">
    <property type="component" value="Unassembled WGS sequence"/>
</dbReference>
<accession>A0A5E7ZS65</accession>
<sequence>MRYAAARNVPRDKRLVPLAGIEPACLAATDFESVASTNFATGAAAGWLDEAFVRRKRS</sequence>
<evidence type="ECO:0000313" key="2">
    <source>
        <dbReference type="Proteomes" id="UP000326857"/>
    </source>
</evidence>
<gene>
    <name evidence="1" type="ORF">SPHINGO391_470287</name>
</gene>
<organism evidence="1 2">
    <name type="scientific">Sphingomonas aurantiaca</name>
    <dbReference type="NCBI Taxonomy" id="185949"/>
    <lineage>
        <taxon>Bacteria</taxon>
        <taxon>Pseudomonadati</taxon>
        <taxon>Pseudomonadota</taxon>
        <taxon>Alphaproteobacteria</taxon>
        <taxon>Sphingomonadales</taxon>
        <taxon>Sphingomonadaceae</taxon>
        <taxon>Sphingomonas</taxon>
    </lineage>
</organism>